<evidence type="ECO:0000313" key="2">
    <source>
        <dbReference type="EMBL" id="KAK4154922.1"/>
    </source>
</evidence>
<keyword evidence="3" id="KW-1185">Reference proteome</keyword>
<evidence type="ECO:0000256" key="1">
    <source>
        <dbReference type="SAM" id="SignalP"/>
    </source>
</evidence>
<dbReference type="AlphaFoldDB" id="A0AAN6VNM3"/>
<dbReference type="Proteomes" id="UP001302745">
    <property type="component" value="Unassembled WGS sequence"/>
</dbReference>
<reference evidence="2" key="1">
    <citation type="journal article" date="2023" name="Mol. Phylogenet. Evol.">
        <title>Genome-scale phylogeny and comparative genomics of the fungal order Sordariales.</title>
        <authorList>
            <person name="Hensen N."/>
            <person name="Bonometti L."/>
            <person name="Westerberg I."/>
            <person name="Brannstrom I.O."/>
            <person name="Guillou S."/>
            <person name="Cros-Aarteil S."/>
            <person name="Calhoun S."/>
            <person name="Haridas S."/>
            <person name="Kuo A."/>
            <person name="Mondo S."/>
            <person name="Pangilinan J."/>
            <person name="Riley R."/>
            <person name="LaButti K."/>
            <person name="Andreopoulos B."/>
            <person name="Lipzen A."/>
            <person name="Chen C."/>
            <person name="Yan M."/>
            <person name="Daum C."/>
            <person name="Ng V."/>
            <person name="Clum A."/>
            <person name="Steindorff A."/>
            <person name="Ohm R.A."/>
            <person name="Martin F."/>
            <person name="Silar P."/>
            <person name="Natvig D.O."/>
            <person name="Lalanne C."/>
            <person name="Gautier V."/>
            <person name="Ament-Velasquez S.L."/>
            <person name="Kruys A."/>
            <person name="Hutchinson M.I."/>
            <person name="Powell A.J."/>
            <person name="Barry K."/>
            <person name="Miller A.N."/>
            <person name="Grigoriev I.V."/>
            <person name="Debuchy R."/>
            <person name="Gladieux P."/>
            <person name="Hiltunen Thoren M."/>
            <person name="Johannesson H."/>
        </authorList>
    </citation>
    <scope>NUCLEOTIDE SEQUENCE</scope>
    <source>
        <strain evidence="2">CBS 538.74</strain>
    </source>
</reference>
<protein>
    <submittedName>
        <fullName evidence="2">Uncharacterized protein</fullName>
    </submittedName>
</protein>
<feature type="signal peptide" evidence="1">
    <location>
        <begin position="1"/>
        <end position="17"/>
    </location>
</feature>
<gene>
    <name evidence="2" type="ORF">C8A00DRAFT_32280</name>
</gene>
<organism evidence="2 3">
    <name type="scientific">Chaetomidium leptoderma</name>
    <dbReference type="NCBI Taxonomy" id="669021"/>
    <lineage>
        <taxon>Eukaryota</taxon>
        <taxon>Fungi</taxon>
        <taxon>Dikarya</taxon>
        <taxon>Ascomycota</taxon>
        <taxon>Pezizomycotina</taxon>
        <taxon>Sordariomycetes</taxon>
        <taxon>Sordariomycetidae</taxon>
        <taxon>Sordariales</taxon>
        <taxon>Chaetomiaceae</taxon>
        <taxon>Chaetomidium</taxon>
    </lineage>
</organism>
<name>A0AAN6VNM3_9PEZI</name>
<feature type="chain" id="PRO_5042812370" evidence="1">
    <location>
        <begin position="18"/>
        <end position="203"/>
    </location>
</feature>
<keyword evidence="1" id="KW-0732">Signal</keyword>
<reference evidence="2" key="2">
    <citation type="submission" date="2023-05" db="EMBL/GenBank/DDBJ databases">
        <authorList>
            <consortium name="Lawrence Berkeley National Laboratory"/>
            <person name="Steindorff A."/>
            <person name="Hensen N."/>
            <person name="Bonometti L."/>
            <person name="Westerberg I."/>
            <person name="Brannstrom I.O."/>
            <person name="Guillou S."/>
            <person name="Cros-Aarteil S."/>
            <person name="Calhoun S."/>
            <person name="Haridas S."/>
            <person name="Kuo A."/>
            <person name="Mondo S."/>
            <person name="Pangilinan J."/>
            <person name="Riley R."/>
            <person name="Labutti K."/>
            <person name="Andreopoulos B."/>
            <person name="Lipzen A."/>
            <person name="Chen C."/>
            <person name="Yanf M."/>
            <person name="Daum C."/>
            <person name="Ng V."/>
            <person name="Clum A."/>
            <person name="Ohm R."/>
            <person name="Martin F."/>
            <person name="Silar P."/>
            <person name="Natvig D."/>
            <person name="Lalanne C."/>
            <person name="Gautier V."/>
            <person name="Ament-Velasquez S.L."/>
            <person name="Kruys A."/>
            <person name="Hutchinson M.I."/>
            <person name="Powell A.J."/>
            <person name="Barry K."/>
            <person name="Miller A.N."/>
            <person name="Grigoriev I.V."/>
            <person name="Debuchy R."/>
            <person name="Gladieux P."/>
            <person name="Thoren M.H."/>
            <person name="Johannesson H."/>
        </authorList>
    </citation>
    <scope>NUCLEOTIDE SEQUENCE</scope>
    <source>
        <strain evidence="2">CBS 538.74</strain>
    </source>
</reference>
<proteinExistence type="predicted"/>
<accession>A0AAN6VNM3</accession>
<evidence type="ECO:0000313" key="3">
    <source>
        <dbReference type="Proteomes" id="UP001302745"/>
    </source>
</evidence>
<sequence>MLNPLPLILLPLTTAAAIPLSSLSTNATSLLQPWQITTLSTHSPSGYPANHPYSSLRFSITDPNTITLGATHFGDAAFAPSQANCSVWWLGPTENPRDERWTSTCADAAPAMQGKWTFQVVGGSGGEGAQNSVTTDFGLRVVLEEAVVLGTGGVVQLRFEGEAKFRRGGGVGKGGGRGESAPVVVQQKLVEMRCVAGDCEEVV</sequence>
<dbReference type="EMBL" id="MU856899">
    <property type="protein sequence ID" value="KAK4154922.1"/>
    <property type="molecule type" value="Genomic_DNA"/>
</dbReference>
<comment type="caution">
    <text evidence="2">The sequence shown here is derived from an EMBL/GenBank/DDBJ whole genome shotgun (WGS) entry which is preliminary data.</text>
</comment>